<feature type="domain" description="tRNA intron endonuclease catalytic" evidence="4">
    <location>
        <begin position="67"/>
        <end position="160"/>
    </location>
</feature>
<dbReference type="GO" id="GO:0000213">
    <property type="term" value="F:tRNA-intron lyase activity"/>
    <property type="evidence" value="ECO:0007669"/>
    <property type="project" value="UniProtKB-EC"/>
</dbReference>
<accession>A0A8S3Z5Q6</accession>
<dbReference type="GO" id="GO:0000214">
    <property type="term" value="C:tRNA-intron endonuclease complex"/>
    <property type="evidence" value="ECO:0007669"/>
    <property type="project" value="TreeGrafter"/>
</dbReference>
<organism evidence="5 6">
    <name type="scientific">Candidula unifasciata</name>
    <dbReference type="NCBI Taxonomy" id="100452"/>
    <lineage>
        <taxon>Eukaryota</taxon>
        <taxon>Metazoa</taxon>
        <taxon>Spiralia</taxon>
        <taxon>Lophotrochozoa</taxon>
        <taxon>Mollusca</taxon>
        <taxon>Gastropoda</taxon>
        <taxon>Heterobranchia</taxon>
        <taxon>Euthyneura</taxon>
        <taxon>Panpulmonata</taxon>
        <taxon>Eupulmonata</taxon>
        <taxon>Stylommatophora</taxon>
        <taxon>Helicina</taxon>
        <taxon>Helicoidea</taxon>
        <taxon>Geomitridae</taxon>
        <taxon>Candidula</taxon>
    </lineage>
</organism>
<dbReference type="GO" id="GO:0003676">
    <property type="term" value="F:nucleic acid binding"/>
    <property type="evidence" value="ECO:0007669"/>
    <property type="project" value="InterPro"/>
</dbReference>
<dbReference type="SUPFAM" id="SSF53032">
    <property type="entry name" value="tRNA-intron endonuclease catalytic domain-like"/>
    <property type="match status" value="1"/>
</dbReference>
<dbReference type="InterPro" id="IPR036167">
    <property type="entry name" value="tRNA_intron_Endo_cat-like_sf"/>
</dbReference>
<comment type="caution">
    <text evidence="5">The sequence shown here is derived from an EMBL/GenBank/DDBJ whole genome shotgun (WGS) entry which is preliminary data.</text>
</comment>
<evidence type="ECO:0000256" key="1">
    <source>
        <dbReference type="ARBA" id="ARBA00008078"/>
    </source>
</evidence>
<dbReference type="PANTHER" id="PTHR21227:SF0">
    <property type="entry name" value="TRNA-SPLICING ENDONUCLEASE SUBUNIT SEN2"/>
    <property type="match status" value="1"/>
</dbReference>
<dbReference type="InterPro" id="IPR006676">
    <property type="entry name" value="tRNA_splic"/>
</dbReference>
<dbReference type="InterPro" id="IPR011856">
    <property type="entry name" value="tRNA_endonuc-like_dom_sf"/>
</dbReference>
<dbReference type="InterPro" id="IPR006677">
    <property type="entry name" value="tRNA_intron_Endonuc_cat-like"/>
</dbReference>
<proteinExistence type="inferred from homology"/>
<dbReference type="PANTHER" id="PTHR21227">
    <property type="entry name" value="TRNA-SPLICING ENDONUCLEASE SUBUNIT SEN2"/>
    <property type="match status" value="1"/>
</dbReference>
<dbReference type="Proteomes" id="UP000678393">
    <property type="component" value="Unassembled WGS sequence"/>
</dbReference>
<protein>
    <recommendedName>
        <fullName evidence="2">tRNA-intron lyase</fullName>
        <ecNumber evidence="2">4.6.1.16</ecNumber>
    </recommendedName>
</protein>
<evidence type="ECO:0000256" key="2">
    <source>
        <dbReference type="ARBA" id="ARBA00012573"/>
    </source>
</evidence>
<dbReference type="OrthoDB" id="10249562at2759"/>
<dbReference type="GO" id="GO:0005737">
    <property type="term" value="C:cytoplasm"/>
    <property type="evidence" value="ECO:0007669"/>
    <property type="project" value="TreeGrafter"/>
</dbReference>
<name>A0A8S3Z5Q6_9EUPU</name>
<dbReference type="GO" id="GO:0000379">
    <property type="term" value="P:tRNA-type intron splice site recognition and cleavage"/>
    <property type="evidence" value="ECO:0007669"/>
    <property type="project" value="TreeGrafter"/>
</dbReference>
<sequence length="206" mass="24267">MKRRRRMKMRRRKKRRWMKTVVMMIAFPVVAFFLSFGLGCLRILDPEMKLLDLTQMWQQFQVLKEHFIPHYVAYHYFRSKGWVPKSGLKFGCDLVLYREGPPFYHGSYSVVVIAVKDSTLLPVSTRGGLLLDNRKLNWVSLAGLNRITEHVAKELMLCYVIWPANMTSEESLSPDCISRFKVKELVVSRWVSSQERENKFGEEEMP</sequence>
<evidence type="ECO:0000313" key="5">
    <source>
        <dbReference type="EMBL" id="CAG5124479.1"/>
    </source>
</evidence>
<reference evidence="5" key="1">
    <citation type="submission" date="2021-04" db="EMBL/GenBank/DDBJ databases">
        <authorList>
            <consortium name="Molecular Ecology Group"/>
        </authorList>
    </citation>
    <scope>NUCLEOTIDE SEQUENCE</scope>
</reference>
<dbReference type="CDD" id="cd22363">
    <property type="entry name" value="tRNA-intron_lyase_C"/>
    <property type="match status" value="1"/>
</dbReference>
<gene>
    <name evidence="5" type="ORF">CUNI_LOCUS10037</name>
</gene>
<dbReference type="EMBL" id="CAJHNH020001779">
    <property type="protein sequence ID" value="CAG5124479.1"/>
    <property type="molecule type" value="Genomic_DNA"/>
</dbReference>
<evidence type="ECO:0000313" key="6">
    <source>
        <dbReference type="Proteomes" id="UP000678393"/>
    </source>
</evidence>
<comment type="catalytic activity">
    <reaction evidence="3">
        <text>pretRNA = a 3'-half-tRNA molecule with a 5'-OH end + a 5'-half-tRNA molecule with a 2',3'-cyclic phosphate end + an intron with a 2',3'-cyclic phosphate and a 5'-hydroxyl terminus.</text>
        <dbReference type="EC" id="4.6.1.16"/>
    </reaction>
</comment>
<dbReference type="AlphaFoldDB" id="A0A8S3Z5Q6"/>
<comment type="similarity">
    <text evidence="1">Belongs to the tRNA-intron endonuclease family.</text>
</comment>
<keyword evidence="6" id="KW-1185">Reference proteome</keyword>
<dbReference type="Pfam" id="PF01974">
    <property type="entry name" value="tRNA_int_endo"/>
    <property type="match status" value="1"/>
</dbReference>
<dbReference type="EC" id="4.6.1.16" evidence="2"/>
<evidence type="ECO:0000256" key="3">
    <source>
        <dbReference type="ARBA" id="ARBA00034031"/>
    </source>
</evidence>
<dbReference type="Gene3D" id="3.40.1350.10">
    <property type="match status" value="1"/>
</dbReference>
<evidence type="ECO:0000259" key="4">
    <source>
        <dbReference type="Pfam" id="PF01974"/>
    </source>
</evidence>